<dbReference type="GeneID" id="93725282"/>
<dbReference type="Gene3D" id="2.40.128.690">
    <property type="entry name" value="YycH protein, domain 3-like"/>
    <property type="match status" value="1"/>
</dbReference>
<keyword evidence="1" id="KW-1133">Transmembrane helix</keyword>
<evidence type="ECO:0000313" key="6">
    <source>
        <dbReference type="Proteomes" id="UP000595942"/>
    </source>
</evidence>
<dbReference type="OrthoDB" id="2388036at2"/>
<dbReference type="Pfam" id="PF09648">
    <property type="entry name" value="YycI"/>
    <property type="match status" value="1"/>
</dbReference>
<protein>
    <submittedName>
        <fullName evidence="3">Two-component system regulatory protein YycI</fullName>
    </submittedName>
</protein>
<evidence type="ECO:0000313" key="5">
    <source>
        <dbReference type="Proteomes" id="UP000293854"/>
    </source>
</evidence>
<evidence type="ECO:0000256" key="1">
    <source>
        <dbReference type="SAM" id="Phobius"/>
    </source>
</evidence>
<feature type="domain" description="Regulatory protein YycH-like" evidence="2">
    <location>
        <begin position="34"/>
        <end position="253"/>
    </location>
</feature>
<dbReference type="InterPro" id="IPR018604">
    <property type="entry name" value="YycI-like"/>
</dbReference>
<evidence type="ECO:0000313" key="4">
    <source>
        <dbReference type="EMBL" id="RZI02632.1"/>
    </source>
</evidence>
<reference evidence="3 6" key="2">
    <citation type="submission" date="2021-01" db="EMBL/GenBank/DDBJ databases">
        <title>FDA dAtabase for Regulatory Grade micrObial Sequences (FDA-ARGOS): Supporting development and validation of Infectious Disease Dx tests.</title>
        <authorList>
            <person name="Sproer C."/>
            <person name="Gronow S."/>
            <person name="Severitt S."/>
            <person name="Schroder I."/>
            <person name="Tallon L."/>
            <person name="Sadzewicz L."/>
            <person name="Zhao X."/>
            <person name="Boylan J."/>
            <person name="Ott S."/>
            <person name="Bowen H."/>
            <person name="Vavikolanu K."/>
            <person name="Mehta A."/>
            <person name="Aluvathingal J."/>
            <person name="Nadendla S."/>
            <person name="Lowell S."/>
            <person name="Myers T."/>
            <person name="Yan Y."/>
            <person name="Sichtig H."/>
        </authorList>
    </citation>
    <scope>NUCLEOTIDE SEQUENCE [LARGE SCALE GENOMIC DNA]</scope>
    <source>
        <strain evidence="3 6">FDAARGOS_1148</strain>
    </source>
</reference>
<proteinExistence type="predicted"/>
<accession>A0A143PBF2</accession>
<dbReference type="EMBL" id="CP068073">
    <property type="protein sequence ID" value="QQS82344.1"/>
    <property type="molecule type" value="Genomic_DNA"/>
</dbReference>
<dbReference type="Proteomes" id="UP000293854">
    <property type="component" value="Unassembled WGS sequence"/>
</dbReference>
<dbReference type="Proteomes" id="UP000595942">
    <property type="component" value="Chromosome"/>
</dbReference>
<evidence type="ECO:0000313" key="3">
    <source>
        <dbReference type="EMBL" id="QQS82344.1"/>
    </source>
</evidence>
<keyword evidence="1" id="KW-0472">Membrane</keyword>
<feature type="transmembrane region" description="Helical" evidence="1">
    <location>
        <begin position="6"/>
        <end position="26"/>
    </location>
</feature>
<dbReference type="AlphaFoldDB" id="A0A143PBF2"/>
<dbReference type="EMBL" id="RQTE01000092">
    <property type="protein sequence ID" value="RZI02632.1"/>
    <property type="molecule type" value="Genomic_DNA"/>
</dbReference>
<reference evidence="4 5" key="1">
    <citation type="submission" date="2018-11" db="EMBL/GenBank/DDBJ databases">
        <title>Genomic profiling of Staphylococcus species from a Poultry farm system in KwaZulu-Natal, South Africa.</title>
        <authorList>
            <person name="Amoako D.G."/>
            <person name="Somboro A.M."/>
            <person name="Abia A.L.K."/>
            <person name="Bester L.A."/>
            <person name="Essack S.Y."/>
        </authorList>
    </citation>
    <scope>NUCLEOTIDE SEQUENCE [LARGE SCALE GENOMIC DNA]</scope>
    <source>
        <strain evidence="4 5">SA11</strain>
    </source>
</reference>
<evidence type="ECO:0000259" key="2">
    <source>
        <dbReference type="Pfam" id="PF09648"/>
    </source>
</evidence>
<dbReference type="RefSeq" id="WP_047132004.1">
    <property type="nucleotide sequence ID" value="NZ_CP015114.1"/>
</dbReference>
<keyword evidence="1" id="KW-0812">Transmembrane</keyword>
<sequence length="262" mass="30104">MNWKYAKTLFIFVFIIINISLAIMYVNKINKSHINDVEDTNEVDFKQEEITIPKELPDVRGIKTQLITGRSKDFKDYAKSKSNVKAEDGGNLAAGTIEPPISASSDQVTSLKGYMKKNIYKGEYYQLYNTSEHEAVFEQTYHGLPIMNNEKARLKFKINDNEETNGYRQRAIAEIGPSKGENNQEKQVVSARKAIEALYYNRYLKRNDAVTSVRLGYYSVVKETNVQVFQANWEIKVNHADSKDDKTYYVEATSKNPKIIVR</sequence>
<dbReference type="GO" id="GO:0016020">
    <property type="term" value="C:membrane"/>
    <property type="evidence" value="ECO:0007669"/>
    <property type="project" value="InterPro"/>
</dbReference>
<keyword evidence="6" id="KW-1185">Reference proteome</keyword>
<organism evidence="4 5">
    <name type="scientific">Staphylococcus condimenti</name>
    <dbReference type="NCBI Taxonomy" id="70255"/>
    <lineage>
        <taxon>Bacteria</taxon>
        <taxon>Bacillati</taxon>
        <taxon>Bacillota</taxon>
        <taxon>Bacilli</taxon>
        <taxon>Bacillales</taxon>
        <taxon>Staphylococcaceae</taxon>
        <taxon>Staphylococcus</taxon>
    </lineage>
</organism>
<name>A0A143PBF2_9STAP</name>
<dbReference type="KEGG" id="scv:A4G25_07935"/>
<gene>
    <name evidence="4" type="ORF">EIG99_05595</name>
    <name evidence="3" type="ORF">I6J05_10590</name>
</gene>